<proteinExistence type="predicted"/>
<evidence type="ECO:0000313" key="2">
    <source>
        <dbReference type="Proteomes" id="UP000248326"/>
    </source>
</evidence>
<keyword evidence="1" id="KW-0808">Transferase</keyword>
<dbReference type="Pfam" id="PF10706">
    <property type="entry name" value="Aminoglyc_resit"/>
    <property type="match status" value="1"/>
</dbReference>
<sequence length="351" mass="39710">MTADAHPCSAERMLDFEAIRDDLTRALGSYLDRGRTDGVFHVALGGPGSVPDLADLDVPEVHLDLLPSDLAQPQAAALQALGYAASGERTWTHRGGWRLVVCEHDSAWRIRQAALRQLLMQDEQAAIEYRASFGQVGREAADEAFEAAATKYLARTAAFQPAEFVARELSDIGLPWMFAGGLALDLHLGTLTRPHEDVDVILPRDRQAEARRYLEARRWRLDACRDGTYRAWTETLEPPHFQVHARRADFTDALLIDFMFSNLSGDTWHYRRDEGVTRLLSEARRFTSSGLPYLAPELVLLFKSGSGNRAARGKDQRDFERVRPELNEEARRWLRNVLEARAPRHPWLDEL</sequence>
<dbReference type="InterPro" id="IPR019646">
    <property type="entry name" value="Aminoglyc_AdlTrfase"/>
</dbReference>
<dbReference type="AlphaFoldDB" id="A0A318SH64"/>
<evidence type="ECO:0000313" key="1">
    <source>
        <dbReference type="EMBL" id="PYE56455.1"/>
    </source>
</evidence>
<dbReference type="Proteomes" id="UP000248326">
    <property type="component" value="Unassembled WGS sequence"/>
</dbReference>
<keyword evidence="2" id="KW-1185">Reference proteome</keyword>
<name>A0A318SH64_9DEIO</name>
<gene>
    <name evidence="1" type="ORF">DES52_101259</name>
</gene>
<comment type="caution">
    <text evidence="1">The sequence shown here is derived from an EMBL/GenBank/DDBJ whole genome shotgun (WGS) entry which is preliminary data.</text>
</comment>
<reference evidence="1 2" key="1">
    <citation type="submission" date="2018-06" db="EMBL/GenBank/DDBJ databases">
        <title>Genomic Encyclopedia of Type Strains, Phase IV (KMG-IV): sequencing the most valuable type-strain genomes for metagenomic binning, comparative biology and taxonomic classification.</title>
        <authorList>
            <person name="Goeker M."/>
        </authorList>
    </citation>
    <scope>NUCLEOTIDE SEQUENCE [LARGE SCALE GENOMIC DNA]</scope>
    <source>
        <strain evidence="1 2">DSM 18048</strain>
    </source>
</reference>
<accession>A0A318SH64</accession>
<dbReference type="GO" id="GO:0016779">
    <property type="term" value="F:nucleotidyltransferase activity"/>
    <property type="evidence" value="ECO:0007669"/>
    <property type="project" value="UniProtKB-KW"/>
</dbReference>
<protein>
    <submittedName>
        <fullName evidence="1">Aminoglycoside-2''-adenylyltransferase</fullName>
    </submittedName>
</protein>
<dbReference type="EMBL" id="QJSX01000001">
    <property type="protein sequence ID" value="PYE56455.1"/>
    <property type="molecule type" value="Genomic_DNA"/>
</dbReference>
<keyword evidence="1" id="KW-0548">Nucleotidyltransferase</keyword>
<dbReference type="Gene3D" id="3.30.460.40">
    <property type="match status" value="1"/>
</dbReference>
<organism evidence="1 2">
    <name type="scientific">Deinococcus yavapaiensis KR-236</name>
    <dbReference type="NCBI Taxonomy" id="694435"/>
    <lineage>
        <taxon>Bacteria</taxon>
        <taxon>Thermotogati</taxon>
        <taxon>Deinococcota</taxon>
        <taxon>Deinococci</taxon>
        <taxon>Deinococcales</taxon>
        <taxon>Deinococcaceae</taxon>
        <taxon>Deinococcus</taxon>
    </lineage>
</organism>